<name>A0AA36APD4_OCTVU</name>
<organism evidence="2 3">
    <name type="scientific">Octopus vulgaris</name>
    <name type="common">Common octopus</name>
    <dbReference type="NCBI Taxonomy" id="6645"/>
    <lineage>
        <taxon>Eukaryota</taxon>
        <taxon>Metazoa</taxon>
        <taxon>Spiralia</taxon>
        <taxon>Lophotrochozoa</taxon>
        <taxon>Mollusca</taxon>
        <taxon>Cephalopoda</taxon>
        <taxon>Coleoidea</taxon>
        <taxon>Octopodiformes</taxon>
        <taxon>Octopoda</taxon>
        <taxon>Incirrata</taxon>
        <taxon>Octopodidae</taxon>
        <taxon>Octopus</taxon>
    </lineage>
</organism>
<keyword evidence="3" id="KW-1185">Reference proteome</keyword>
<evidence type="ECO:0000313" key="2">
    <source>
        <dbReference type="EMBL" id="CAI9719823.1"/>
    </source>
</evidence>
<sequence length="74" mass="8286">MTDQLTFRLTIQDITMLMSMLSSSAKLIAIFYVFLYSLFESSVLGTILSLSPSGNINDSLLNTEKSQHTVTSRY</sequence>
<dbReference type="EMBL" id="OX597816">
    <property type="protein sequence ID" value="CAI9719823.1"/>
    <property type="molecule type" value="Genomic_DNA"/>
</dbReference>
<keyword evidence="1" id="KW-0812">Transmembrane</keyword>
<dbReference type="AlphaFoldDB" id="A0AA36APD4"/>
<keyword evidence="1" id="KW-1133">Transmembrane helix</keyword>
<gene>
    <name evidence="2" type="ORF">OCTVUL_1B011293</name>
</gene>
<evidence type="ECO:0000256" key="1">
    <source>
        <dbReference type="SAM" id="Phobius"/>
    </source>
</evidence>
<accession>A0AA36APD4</accession>
<evidence type="ECO:0000313" key="3">
    <source>
        <dbReference type="Proteomes" id="UP001162480"/>
    </source>
</evidence>
<protein>
    <submittedName>
        <fullName evidence="2">Uncharacterized protein</fullName>
    </submittedName>
</protein>
<feature type="transmembrane region" description="Helical" evidence="1">
    <location>
        <begin position="20"/>
        <end position="39"/>
    </location>
</feature>
<keyword evidence="1" id="KW-0472">Membrane</keyword>
<reference evidence="2" key="1">
    <citation type="submission" date="2023-08" db="EMBL/GenBank/DDBJ databases">
        <authorList>
            <person name="Alioto T."/>
            <person name="Alioto T."/>
            <person name="Gomez Garrido J."/>
        </authorList>
    </citation>
    <scope>NUCLEOTIDE SEQUENCE</scope>
</reference>
<proteinExistence type="predicted"/>
<dbReference type="Proteomes" id="UP001162480">
    <property type="component" value="Chromosome 3"/>
</dbReference>